<dbReference type="AlphaFoldDB" id="A0AAW1YLH9"/>
<organism evidence="2 3">
    <name type="scientific">Rubus argutus</name>
    <name type="common">Southern blackberry</name>
    <dbReference type="NCBI Taxonomy" id="59490"/>
    <lineage>
        <taxon>Eukaryota</taxon>
        <taxon>Viridiplantae</taxon>
        <taxon>Streptophyta</taxon>
        <taxon>Embryophyta</taxon>
        <taxon>Tracheophyta</taxon>
        <taxon>Spermatophyta</taxon>
        <taxon>Magnoliopsida</taxon>
        <taxon>eudicotyledons</taxon>
        <taxon>Gunneridae</taxon>
        <taxon>Pentapetalae</taxon>
        <taxon>rosids</taxon>
        <taxon>fabids</taxon>
        <taxon>Rosales</taxon>
        <taxon>Rosaceae</taxon>
        <taxon>Rosoideae</taxon>
        <taxon>Rosoideae incertae sedis</taxon>
        <taxon>Rubus</taxon>
    </lineage>
</organism>
<proteinExistence type="predicted"/>
<gene>
    <name evidence="2" type="ORF">M0R45_005016</name>
</gene>
<evidence type="ECO:0000313" key="3">
    <source>
        <dbReference type="Proteomes" id="UP001457282"/>
    </source>
</evidence>
<accession>A0AAW1YLH9</accession>
<dbReference type="EMBL" id="JBEDUW010000001">
    <property type="protein sequence ID" value="KAK9949498.1"/>
    <property type="molecule type" value="Genomic_DNA"/>
</dbReference>
<comment type="caution">
    <text evidence="2">The sequence shown here is derived from an EMBL/GenBank/DDBJ whole genome shotgun (WGS) entry which is preliminary data.</text>
</comment>
<protein>
    <submittedName>
        <fullName evidence="2">Uncharacterized protein</fullName>
    </submittedName>
</protein>
<dbReference type="Proteomes" id="UP001457282">
    <property type="component" value="Unassembled WGS sequence"/>
</dbReference>
<reference evidence="2 3" key="1">
    <citation type="journal article" date="2023" name="G3 (Bethesda)">
        <title>A chromosome-length genome assembly and annotation of blackberry (Rubus argutus, cv. 'Hillquist').</title>
        <authorList>
            <person name="Bruna T."/>
            <person name="Aryal R."/>
            <person name="Dudchenko O."/>
            <person name="Sargent D.J."/>
            <person name="Mead D."/>
            <person name="Buti M."/>
            <person name="Cavallini A."/>
            <person name="Hytonen T."/>
            <person name="Andres J."/>
            <person name="Pham M."/>
            <person name="Weisz D."/>
            <person name="Mascagni F."/>
            <person name="Usai G."/>
            <person name="Natali L."/>
            <person name="Bassil N."/>
            <person name="Fernandez G.E."/>
            <person name="Lomsadze A."/>
            <person name="Armour M."/>
            <person name="Olukolu B."/>
            <person name="Poorten T."/>
            <person name="Britton C."/>
            <person name="Davik J."/>
            <person name="Ashrafi H."/>
            <person name="Aiden E.L."/>
            <person name="Borodovsky M."/>
            <person name="Worthington M."/>
        </authorList>
    </citation>
    <scope>NUCLEOTIDE SEQUENCE [LARGE SCALE GENOMIC DNA]</scope>
    <source>
        <strain evidence="2">PI 553951</strain>
    </source>
</reference>
<feature type="compositionally biased region" description="Low complexity" evidence="1">
    <location>
        <begin position="118"/>
        <end position="130"/>
    </location>
</feature>
<evidence type="ECO:0000256" key="1">
    <source>
        <dbReference type="SAM" id="MobiDB-lite"/>
    </source>
</evidence>
<evidence type="ECO:0000313" key="2">
    <source>
        <dbReference type="EMBL" id="KAK9949498.1"/>
    </source>
</evidence>
<name>A0AAW1YLH9_RUBAR</name>
<feature type="region of interest" description="Disordered" evidence="1">
    <location>
        <begin position="108"/>
        <end position="142"/>
    </location>
</feature>
<keyword evidence="3" id="KW-1185">Reference proteome</keyword>
<sequence>MAVHQLTNTTHTSNLYHTCKKITEPKPATPNLKPEATTMKTQITNSLPNSNQARSLPLKPVLSVPAMDFLHKAQSDSNSAAPATLLLCLTVPVAPNREPSPSCFAACSSSARNHHCPPRAVVPSPRTSPRSPLPYQPIQTAP</sequence>